<dbReference type="Proteomes" id="UP001497535">
    <property type="component" value="Unassembled WGS sequence"/>
</dbReference>
<keyword evidence="2" id="KW-1185">Reference proteome</keyword>
<protein>
    <submittedName>
        <fullName evidence="1">Uncharacterized protein</fullName>
    </submittedName>
</protein>
<comment type="caution">
    <text evidence="1">The sequence shown here is derived from an EMBL/GenBank/DDBJ whole genome shotgun (WGS) entry which is preliminary data.</text>
</comment>
<dbReference type="EMBL" id="CAVMJV010000114">
    <property type="protein sequence ID" value="CAK5103446.1"/>
    <property type="molecule type" value="Genomic_DNA"/>
</dbReference>
<gene>
    <name evidence="1" type="ORF">MENTE1834_LOCUS42758</name>
</gene>
<evidence type="ECO:0000313" key="2">
    <source>
        <dbReference type="Proteomes" id="UP001497535"/>
    </source>
</evidence>
<name>A0ACB1AWB5_MELEN</name>
<proteinExistence type="predicted"/>
<reference evidence="1" key="1">
    <citation type="submission" date="2023-11" db="EMBL/GenBank/DDBJ databases">
        <authorList>
            <person name="Poullet M."/>
        </authorList>
    </citation>
    <scope>NUCLEOTIDE SEQUENCE</scope>
    <source>
        <strain evidence="1">E1834</strain>
    </source>
</reference>
<organism evidence="1 2">
    <name type="scientific">Meloidogyne enterolobii</name>
    <name type="common">Root-knot nematode worm</name>
    <name type="synonym">Meloidogyne mayaguensis</name>
    <dbReference type="NCBI Taxonomy" id="390850"/>
    <lineage>
        <taxon>Eukaryota</taxon>
        <taxon>Metazoa</taxon>
        <taxon>Ecdysozoa</taxon>
        <taxon>Nematoda</taxon>
        <taxon>Chromadorea</taxon>
        <taxon>Rhabditida</taxon>
        <taxon>Tylenchina</taxon>
        <taxon>Tylenchomorpha</taxon>
        <taxon>Tylenchoidea</taxon>
        <taxon>Meloidogynidae</taxon>
        <taxon>Meloidogyninae</taxon>
        <taxon>Meloidogyne</taxon>
    </lineage>
</organism>
<accession>A0ACB1AWB5</accession>
<sequence length="49" mass="5713">MLSLLLRRSNWEADLSVWGNLEETIMEFFGSVFEFISISKDSLKAKKMN</sequence>
<evidence type="ECO:0000313" key="1">
    <source>
        <dbReference type="EMBL" id="CAK5103446.1"/>
    </source>
</evidence>